<dbReference type="PRINTS" id="PR00145">
    <property type="entry name" value="ARGSUCLYASE"/>
</dbReference>
<dbReference type="PROSITE" id="PS00163">
    <property type="entry name" value="FUMARATE_LYASES"/>
    <property type="match status" value="1"/>
</dbReference>
<dbReference type="Pfam" id="PF10397">
    <property type="entry name" value="ADSL_C"/>
    <property type="match status" value="1"/>
</dbReference>
<dbReference type="GO" id="GO:0004018">
    <property type="term" value="F:N6-(1,2-dicarboxyethyl)AMP AMP-lyase (fumarate-forming) activity"/>
    <property type="evidence" value="ECO:0007669"/>
    <property type="project" value="UniProtKB-UniRule"/>
</dbReference>
<dbReference type="InterPro" id="IPR022761">
    <property type="entry name" value="Fumarate_lyase_N"/>
</dbReference>
<comment type="similarity">
    <text evidence="3 12">Belongs to the lyase 1 family. Adenylosuccinate lyase subfamily.</text>
</comment>
<evidence type="ECO:0000313" key="14">
    <source>
        <dbReference type="EMBL" id="APT68174.1"/>
    </source>
</evidence>
<dbReference type="SUPFAM" id="SSF48557">
    <property type="entry name" value="L-aspartase-like"/>
    <property type="match status" value="1"/>
</dbReference>
<dbReference type="Gene3D" id="1.20.200.10">
    <property type="entry name" value="Fumarase/aspartase (Central domain)"/>
    <property type="match status" value="1"/>
</dbReference>
<dbReference type="SMART" id="SM00998">
    <property type="entry name" value="ADSL_C"/>
    <property type="match status" value="1"/>
</dbReference>
<evidence type="ECO:0000256" key="10">
    <source>
        <dbReference type="ARBA" id="ARBA00049115"/>
    </source>
</evidence>
<dbReference type="Pfam" id="PF00206">
    <property type="entry name" value="Lyase_1"/>
    <property type="match status" value="1"/>
</dbReference>
<dbReference type="GO" id="GO:0006189">
    <property type="term" value="P:'de novo' IMP biosynthetic process"/>
    <property type="evidence" value="ECO:0007669"/>
    <property type="project" value="UniProtKB-UniPathway"/>
</dbReference>
<gene>
    <name evidence="14" type="primary">toyF</name>
</gene>
<dbReference type="PANTHER" id="PTHR43172">
    <property type="entry name" value="ADENYLOSUCCINATE LYASE"/>
    <property type="match status" value="1"/>
</dbReference>
<evidence type="ECO:0000256" key="11">
    <source>
        <dbReference type="NCBIfam" id="TIGR00928"/>
    </source>
</evidence>
<keyword evidence="6 12" id="KW-0658">Purine biosynthesis</keyword>
<sequence>MTNPWEDGRYGSPEMRLLVSDRNRYQLFVRVEGALAAEQGQLGVIPSEAAGAIAARARDHRCDLARIAEIETVSRHELYAVVQQFAETCAPHGRYVHHGVTSSDVIDTALALQLDAAIGLLGERLGVLMSALCRQIAEEGGRVMIGRTHGQHAQPVTLGFKLAVFLDQLTRCLARLAELRERAVRGKVAGAVGSLGGLGPQGMAVQRAVLARLGLPEPQICAQAVARDRIAEFVSWAALTAACLENLATEIRNLQRTEIGELAESFAEGDQIGSSAMPHKRNPVRSERICSLARLLRSLVGPALENVVTWHERDLANSANERFTLPQACVLLDEMLLTTTAVVDDLRVFPERMRENLDRSRHSHLSEAVLLAMVDRGTDRLDAYRALQRASALAARDDRDLVAVLADDASVTAVLPAPDLAALAEAAADTGFCDTLAQETVRRAEEALAQSTEGARTCPAR</sequence>
<evidence type="ECO:0000256" key="8">
    <source>
        <dbReference type="ARBA" id="ARBA00024477"/>
    </source>
</evidence>
<evidence type="ECO:0000256" key="3">
    <source>
        <dbReference type="ARBA" id="ARBA00008273"/>
    </source>
</evidence>
<name>A0A1L7B5N6_STRDA</name>
<accession>A0A1L7B5N6</accession>
<reference evidence="14" key="1">
    <citation type="submission" date="2016-10" db="EMBL/GenBank/DDBJ databases">
        <authorList>
            <person name="de Groot N.N."/>
        </authorList>
    </citation>
    <scope>NUCLEOTIDE SEQUENCE</scope>
    <source>
        <strain evidence="14">1628</strain>
    </source>
</reference>
<dbReference type="UniPathway" id="UPA00075">
    <property type="reaction ID" value="UER00336"/>
</dbReference>
<evidence type="ECO:0000256" key="2">
    <source>
        <dbReference type="ARBA" id="ARBA00004734"/>
    </source>
</evidence>
<dbReference type="EC" id="4.3.2.2" evidence="4 11"/>
<comment type="pathway">
    <text evidence="2 12">Purine metabolism; AMP biosynthesis via de novo pathway; AMP from IMP: step 2/2.</text>
</comment>
<dbReference type="GO" id="GO:0005829">
    <property type="term" value="C:cytosol"/>
    <property type="evidence" value="ECO:0007669"/>
    <property type="project" value="TreeGrafter"/>
</dbReference>
<dbReference type="InterPro" id="IPR008948">
    <property type="entry name" value="L-Aspartase-like"/>
</dbReference>
<evidence type="ECO:0000256" key="9">
    <source>
        <dbReference type="ARBA" id="ARBA00030717"/>
    </source>
</evidence>
<dbReference type="AlphaFoldDB" id="A0A1L7B5N6"/>
<organism evidence="14">
    <name type="scientific">Streptomyces diastatochromogenes</name>
    <dbReference type="NCBI Taxonomy" id="42236"/>
    <lineage>
        <taxon>Bacteria</taxon>
        <taxon>Bacillati</taxon>
        <taxon>Actinomycetota</taxon>
        <taxon>Actinomycetes</taxon>
        <taxon>Kitasatosporales</taxon>
        <taxon>Streptomycetaceae</taxon>
        <taxon>Streptomyces</taxon>
    </lineage>
</organism>
<dbReference type="Gene3D" id="1.10.40.30">
    <property type="entry name" value="Fumarase/aspartase (C-terminal domain)"/>
    <property type="match status" value="1"/>
</dbReference>
<evidence type="ECO:0000256" key="5">
    <source>
        <dbReference type="ARBA" id="ARBA00017058"/>
    </source>
</evidence>
<dbReference type="FunFam" id="1.20.200.10:FF:000008">
    <property type="entry name" value="Adenylosuccinate lyase"/>
    <property type="match status" value="1"/>
</dbReference>
<keyword evidence="7 12" id="KW-0456">Lyase</keyword>
<dbReference type="CDD" id="cd01360">
    <property type="entry name" value="Adenylsuccinate_lyase_1"/>
    <property type="match status" value="1"/>
</dbReference>
<dbReference type="InterPro" id="IPR004769">
    <property type="entry name" value="Pur_lyase"/>
</dbReference>
<dbReference type="PRINTS" id="PR00149">
    <property type="entry name" value="FUMRATELYASE"/>
</dbReference>
<comment type="pathway">
    <text evidence="1 12">Purine metabolism; IMP biosynthesis via de novo pathway; 5-amino-1-(5-phospho-D-ribosyl)imidazole-4-carboxamide from 5-amino-1-(5-phospho-D-ribosyl)imidazole-4-carboxylate: step 2/2.</text>
</comment>
<dbReference type="InterPro" id="IPR019468">
    <property type="entry name" value="AdenyloSucc_lyase_C"/>
</dbReference>
<dbReference type="GO" id="GO:0070626">
    <property type="term" value="F:(S)-2-(5-amino-1-(5-phospho-D-ribosyl)imidazole-4-carboxamido) succinate lyase (fumarate-forming) activity"/>
    <property type="evidence" value="ECO:0007669"/>
    <property type="project" value="TreeGrafter"/>
</dbReference>
<dbReference type="InterPro" id="IPR020557">
    <property type="entry name" value="Fumarate_lyase_CS"/>
</dbReference>
<dbReference type="UniPathway" id="UPA00074">
    <property type="reaction ID" value="UER00132"/>
</dbReference>
<dbReference type="GO" id="GO:0044208">
    <property type="term" value="P:'de novo' AMP biosynthetic process"/>
    <property type="evidence" value="ECO:0007669"/>
    <property type="project" value="UniProtKB-UniPathway"/>
</dbReference>
<dbReference type="PANTHER" id="PTHR43172:SF1">
    <property type="entry name" value="ADENYLOSUCCINATE LYASE"/>
    <property type="match status" value="1"/>
</dbReference>
<evidence type="ECO:0000259" key="13">
    <source>
        <dbReference type="SMART" id="SM00998"/>
    </source>
</evidence>
<evidence type="ECO:0000256" key="12">
    <source>
        <dbReference type="RuleBase" id="RU361172"/>
    </source>
</evidence>
<evidence type="ECO:0000256" key="6">
    <source>
        <dbReference type="ARBA" id="ARBA00022755"/>
    </source>
</evidence>
<dbReference type="InterPro" id="IPR000362">
    <property type="entry name" value="Fumarate_lyase_fam"/>
</dbReference>
<evidence type="ECO:0000256" key="4">
    <source>
        <dbReference type="ARBA" id="ARBA00012339"/>
    </source>
</evidence>
<evidence type="ECO:0000256" key="1">
    <source>
        <dbReference type="ARBA" id="ARBA00004706"/>
    </source>
</evidence>
<comment type="catalytic activity">
    <reaction evidence="10">
        <text>N(6)-(1,2-dicarboxyethyl)-AMP = fumarate + AMP</text>
        <dbReference type="Rhea" id="RHEA:16853"/>
        <dbReference type="ChEBI" id="CHEBI:29806"/>
        <dbReference type="ChEBI" id="CHEBI:57567"/>
        <dbReference type="ChEBI" id="CHEBI:456215"/>
        <dbReference type="EC" id="4.3.2.2"/>
    </reaction>
    <physiologicalReaction direction="left-to-right" evidence="10">
        <dbReference type="Rhea" id="RHEA:16854"/>
    </physiologicalReaction>
</comment>
<dbReference type="EMBL" id="KY022432">
    <property type="protein sequence ID" value="APT68174.1"/>
    <property type="molecule type" value="Genomic_DNA"/>
</dbReference>
<evidence type="ECO:0000256" key="7">
    <source>
        <dbReference type="ARBA" id="ARBA00023239"/>
    </source>
</evidence>
<comment type="catalytic activity">
    <reaction evidence="8">
        <text>(2S)-2-[5-amino-1-(5-phospho-beta-D-ribosyl)imidazole-4-carboxamido]succinate = 5-amino-1-(5-phospho-beta-D-ribosyl)imidazole-4-carboxamide + fumarate</text>
        <dbReference type="Rhea" id="RHEA:23920"/>
        <dbReference type="ChEBI" id="CHEBI:29806"/>
        <dbReference type="ChEBI" id="CHEBI:58443"/>
        <dbReference type="ChEBI" id="CHEBI:58475"/>
        <dbReference type="EC" id="4.3.2.2"/>
    </reaction>
    <physiologicalReaction direction="left-to-right" evidence="8">
        <dbReference type="Rhea" id="RHEA:23921"/>
    </physiologicalReaction>
</comment>
<proteinExistence type="inferred from homology"/>
<feature type="domain" description="Adenylosuccinate lyase C-terminal" evidence="13">
    <location>
        <begin position="361"/>
        <end position="441"/>
    </location>
</feature>
<dbReference type="RefSeq" id="WP_331246489.1">
    <property type="nucleotide sequence ID" value="NZ_JAZGRR010000003.1"/>
</dbReference>
<dbReference type="NCBIfam" id="TIGR00928">
    <property type="entry name" value="purB"/>
    <property type="match status" value="1"/>
</dbReference>
<protein>
    <recommendedName>
        <fullName evidence="5 11">Adenylosuccinate lyase</fullName>
        <shortName evidence="12">ASL</shortName>
        <ecNumber evidence="4 11">4.3.2.2</ecNumber>
    </recommendedName>
    <alternativeName>
        <fullName evidence="9 12">Adenylosuccinase</fullName>
    </alternativeName>
</protein>